<dbReference type="InParanoid" id="A0A517SFX1"/>
<evidence type="ECO:0000256" key="2">
    <source>
        <dbReference type="ARBA" id="ARBA00003138"/>
    </source>
</evidence>
<keyword evidence="3 8" id="KW-0808">Transferase</keyword>
<dbReference type="SUPFAM" id="SSF53784">
    <property type="entry name" value="Phosphofructokinase"/>
    <property type="match status" value="1"/>
</dbReference>
<dbReference type="KEGG" id="ccos:Pan44_30670"/>
<proteinExistence type="inferred from homology"/>
<comment type="caution">
    <text evidence="8">Lacks conserved residue(s) required for the propagation of feature annotation.</text>
</comment>
<comment type="pathway">
    <text evidence="8">Carbohydrate degradation; glycolysis; D-glyceraldehyde 3-phosphate and glycerone phosphate from D-glucose: step 3/4.</text>
</comment>
<evidence type="ECO:0000313" key="10">
    <source>
        <dbReference type="EMBL" id="QDT55026.1"/>
    </source>
</evidence>
<dbReference type="GO" id="GO:0003872">
    <property type="term" value="F:6-phosphofructokinase activity"/>
    <property type="evidence" value="ECO:0007669"/>
    <property type="project" value="UniProtKB-UniRule"/>
</dbReference>
<name>A0A517SFX1_9PLAN</name>
<dbReference type="HAMAP" id="MF_01978">
    <property type="entry name" value="Phosphofructokinase_II_B2"/>
    <property type="match status" value="1"/>
</dbReference>
<dbReference type="PANTHER" id="PTHR45770">
    <property type="entry name" value="ATP-DEPENDENT 6-PHOSPHOFRUCTOKINASE 1"/>
    <property type="match status" value="1"/>
</dbReference>
<comment type="activity regulation">
    <text evidence="8">Non-allosteric.</text>
</comment>
<evidence type="ECO:0000256" key="8">
    <source>
        <dbReference type="HAMAP-Rule" id="MF_01978"/>
    </source>
</evidence>
<dbReference type="InterPro" id="IPR011404">
    <property type="entry name" value="PPi-PFK"/>
</dbReference>
<dbReference type="GO" id="GO:0046872">
    <property type="term" value="F:metal ion binding"/>
    <property type="evidence" value="ECO:0007669"/>
    <property type="project" value="UniProtKB-KW"/>
</dbReference>
<dbReference type="InterPro" id="IPR022953">
    <property type="entry name" value="ATP_PFK"/>
</dbReference>
<dbReference type="InterPro" id="IPR000023">
    <property type="entry name" value="Phosphofructokinase_dom"/>
</dbReference>
<dbReference type="GO" id="GO:0005737">
    <property type="term" value="C:cytoplasm"/>
    <property type="evidence" value="ECO:0007669"/>
    <property type="project" value="UniProtKB-SubCell"/>
</dbReference>
<feature type="site" description="Important for catalytic activity and substrate specificity; stabilizes the transition state when the phosphoryl donor is PPi; prevents ATP from binding by mimicking the alpha-phosphate group of ATP" evidence="8">
    <location>
        <position position="112"/>
    </location>
</feature>
<evidence type="ECO:0000256" key="4">
    <source>
        <dbReference type="ARBA" id="ARBA00022723"/>
    </source>
</evidence>
<evidence type="ECO:0000256" key="6">
    <source>
        <dbReference type="ARBA" id="ARBA00022842"/>
    </source>
</evidence>
<keyword evidence="8" id="KW-0963">Cytoplasm</keyword>
<feature type="binding site" evidence="8">
    <location>
        <begin position="191"/>
        <end position="193"/>
    </location>
    <ligand>
        <name>substrate</name>
    </ligand>
</feature>
<feature type="binding site" evidence="8">
    <location>
        <begin position="139"/>
        <end position="141"/>
    </location>
    <ligand>
        <name>substrate</name>
    </ligand>
</feature>
<evidence type="ECO:0000256" key="7">
    <source>
        <dbReference type="ARBA" id="ARBA00048072"/>
    </source>
</evidence>
<feature type="binding site" evidence="8">
    <location>
        <position position="12"/>
    </location>
    <ligand>
        <name>diphosphate</name>
        <dbReference type="ChEBI" id="CHEBI:33019"/>
    </ligand>
</feature>
<keyword evidence="6 8" id="KW-0460">Magnesium</keyword>
<feature type="binding site" evidence="8">
    <location>
        <position position="111"/>
    </location>
    <ligand>
        <name>Mg(2+)</name>
        <dbReference type="ChEBI" id="CHEBI:18420"/>
        <note>catalytic</note>
    </ligand>
</feature>
<dbReference type="GO" id="GO:0047334">
    <property type="term" value="F:diphosphate-fructose-6-phosphate 1-phosphotransferase activity"/>
    <property type="evidence" value="ECO:0007669"/>
    <property type="project" value="UniProtKB-EC"/>
</dbReference>
<keyword evidence="8" id="KW-0324">Glycolysis</keyword>
<dbReference type="EMBL" id="CP036271">
    <property type="protein sequence ID" value="QDT55026.1"/>
    <property type="molecule type" value="Genomic_DNA"/>
</dbReference>
<comment type="function">
    <text evidence="2 8">Catalyzes the phosphorylation of D-fructose 6-phosphate, the first committing step of glycolysis. Uses inorganic phosphate (PPi) as phosphoryl donor instead of ATP like common ATP-dependent phosphofructokinases (ATP-PFKs), which renders the reaction reversible, and can thus function both in glycolysis and gluconeogenesis. Consistently, PPi-PFK can replace the enzymes of both the forward (ATP-PFK) and reverse (fructose-bisphosphatase (FBPase)) reactions.</text>
</comment>
<feature type="active site" description="Proton acceptor" evidence="8">
    <location>
        <position position="141"/>
    </location>
</feature>
<sequence>MPKNMIVAQSGGPSPVINNTLRGIVETARQMSEIGTVYGGWHGIEGVLKEELMDLSAQCPEEIALLRTTPAAGSVGTCRYKLKEKQNEDFDRIMEIFKAHDIGYFCYIGGNDSMHTAHTVAEIARKRGLDVVGIGGPKTIDNDVGDSEFKLVDHTPGYGSTARYWAHYVQQANEENNGSCPADPVLVMQAMGRKIGYIPAAARLADPNRELPLQIYLAERKTSLEQIHSNVNETLKKHGRCMVVVSEGLDVGDIGIRKDSFGHAQFSASQITVAQIITNYLNEKGLAVKGSARCNVPGTDQRHSMAYASTVDLEEAYYVGQKAALLAGAGEHGYMATILRTDWNNYQVKYDKAPLAEVAEKDRKFPDKWISKDGMDVTDDFLKYARPLIGDDWISVPMINGRMRFAKLKPIFADQKLPKYVPQADRAK</sequence>
<comment type="subunit">
    <text evidence="8">Homodimer.</text>
</comment>
<keyword evidence="11" id="KW-1185">Reference proteome</keyword>
<protein>
    <recommendedName>
        <fullName evidence="8">Pyrophosphate--fructose 6-phosphate 1-phosphotransferase</fullName>
        <ecNumber evidence="8">2.7.1.90</ecNumber>
    </recommendedName>
    <alternativeName>
        <fullName evidence="8">6-phosphofructokinase, pyrophosphate dependent</fullName>
    </alternativeName>
    <alternativeName>
        <fullName evidence="8">PPi-dependent phosphofructokinase</fullName>
        <shortName evidence="8">PPi-PFK</shortName>
    </alternativeName>
    <alternativeName>
        <fullName evidence="8">Pyrophosphate-dependent 6-phosphofructose-1-kinase</fullName>
    </alternativeName>
</protein>
<evidence type="ECO:0000256" key="1">
    <source>
        <dbReference type="ARBA" id="ARBA00001946"/>
    </source>
</evidence>
<dbReference type="AlphaFoldDB" id="A0A517SFX1"/>
<dbReference type="GO" id="GO:0006002">
    <property type="term" value="P:fructose 6-phosphate metabolic process"/>
    <property type="evidence" value="ECO:0007669"/>
    <property type="project" value="InterPro"/>
</dbReference>
<organism evidence="10 11">
    <name type="scientific">Caulifigura coniformis</name>
    <dbReference type="NCBI Taxonomy" id="2527983"/>
    <lineage>
        <taxon>Bacteria</taxon>
        <taxon>Pseudomonadati</taxon>
        <taxon>Planctomycetota</taxon>
        <taxon>Planctomycetia</taxon>
        <taxon>Planctomycetales</taxon>
        <taxon>Planctomycetaceae</taxon>
        <taxon>Caulifigura</taxon>
    </lineage>
</organism>
<comment type="subcellular location">
    <subcellularLocation>
        <location evidence="8">Cytoplasm</location>
    </subcellularLocation>
</comment>
<evidence type="ECO:0000256" key="3">
    <source>
        <dbReference type="ARBA" id="ARBA00022679"/>
    </source>
</evidence>
<feature type="domain" description="Phosphofructokinase" evidence="9">
    <location>
        <begin position="5"/>
        <end position="304"/>
    </location>
</feature>
<dbReference type="OrthoDB" id="9802503at2"/>
<feature type="site" description="Important for catalytic activity; stabilizes the transition state when the phosphoryl donor is PPi" evidence="8">
    <location>
        <position position="138"/>
    </location>
</feature>
<dbReference type="Proteomes" id="UP000315700">
    <property type="component" value="Chromosome"/>
</dbReference>
<comment type="similarity">
    <text evidence="8">Belongs to the phosphofructokinase type A (PFKA) family. PPi-dependent PFK group II subfamily. Clade 'B2' sub-subfamily.</text>
</comment>
<keyword evidence="4 8" id="KW-0479">Metal-binding</keyword>
<evidence type="ECO:0000259" key="9">
    <source>
        <dbReference type="Pfam" id="PF00365"/>
    </source>
</evidence>
<dbReference type="InterPro" id="IPR050929">
    <property type="entry name" value="PFKA"/>
</dbReference>
<dbReference type="Gene3D" id="3.40.50.450">
    <property type="match status" value="1"/>
</dbReference>
<keyword evidence="5 8" id="KW-0418">Kinase</keyword>
<dbReference type="UniPathway" id="UPA00109">
    <property type="reaction ID" value="UER00182"/>
</dbReference>
<reference evidence="10 11" key="1">
    <citation type="submission" date="2019-02" db="EMBL/GenBank/DDBJ databases">
        <title>Deep-cultivation of Planctomycetes and their phenomic and genomic characterization uncovers novel biology.</title>
        <authorList>
            <person name="Wiegand S."/>
            <person name="Jogler M."/>
            <person name="Boedeker C."/>
            <person name="Pinto D."/>
            <person name="Vollmers J."/>
            <person name="Rivas-Marin E."/>
            <person name="Kohn T."/>
            <person name="Peeters S.H."/>
            <person name="Heuer A."/>
            <person name="Rast P."/>
            <person name="Oberbeckmann S."/>
            <person name="Bunk B."/>
            <person name="Jeske O."/>
            <person name="Meyerdierks A."/>
            <person name="Storesund J.E."/>
            <person name="Kallscheuer N."/>
            <person name="Luecker S."/>
            <person name="Lage O.M."/>
            <person name="Pohl T."/>
            <person name="Merkel B.J."/>
            <person name="Hornburger P."/>
            <person name="Mueller R.-W."/>
            <person name="Bruemmer F."/>
            <person name="Labrenz M."/>
            <person name="Spormann A.M."/>
            <person name="Op den Camp H."/>
            <person name="Overmann J."/>
            <person name="Amann R."/>
            <person name="Jetten M.S.M."/>
            <person name="Mascher T."/>
            <person name="Medema M.H."/>
            <person name="Devos D.P."/>
            <person name="Kaster A.-K."/>
            <person name="Ovreas L."/>
            <person name="Rohde M."/>
            <person name="Galperin M.Y."/>
            <person name="Jogler C."/>
        </authorList>
    </citation>
    <scope>NUCLEOTIDE SEQUENCE [LARGE SCALE GENOMIC DNA]</scope>
    <source>
        <strain evidence="10 11">Pan44</strain>
    </source>
</reference>
<dbReference type="NCBIfam" id="NF010675">
    <property type="entry name" value="PRK14072.1"/>
    <property type="match status" value="1"/>
</dbReference>
<dbReference type="InterPro" id="IPR035966">
    <property type="entry name" value="PKF_sf"/>
</dbReference>
<dbReference type="Gene3D" id="3.40.50.460">
    <property type="entry name" value="Phosphofructokinase domain"/>
    <property type="match status" value="1"/>
</dbReference>
<dbReference type="EC" id="2.7.1.90" evidence="8"/>
<dbReference type="Pfam" id="PF00365">
    <property type="entry name" value="PFK"/>
    <property type="match status" value="1"/>
</dbReference>
<evidence type="ECO:0000256" key="5">
    <source>
        <dbReference type="ARBA" id="ARBA00022777"/>
    </source>
</evidence>
<comment type="cofactor">
    <cofactor evidence="1 8">
        <name>Mg(2+)</name>
        <dbReference type="ChEBI" id="CHEBI:18420"/>
    </cofactor>
</comment>
<gene>
    <name evidence="10" type="primary">pfkA1</name>
    <name evidence="8" type="synonym">pfp</name>
    <name evidence="10" type="ORF">Pan44_30670</name>
</gene>
<feature type="binding site" evidence="8">
    <location>
        <position position="247"/>
    </location>
    <ligand>
        <name>substrate</name>
    </ligand>
</feature>
<evidence type="ECO:0000313" key="11">
    <source>
        <dbReference type="Proteomes" id="UP000315700"/>
    </source>
</evidence>
<comment type="catalytic activity">
    <reaction evidence="7 8">
        <text>beta-D-fructose 6-phosphate + diphosphate = beta-D-fructose 1,6-bisphosphate + phosphate + H(+)</text>
        <dbReference type="Rhea" id="RHEA:13613"/>
        <dbReference type="ChEBI" id="CHEBI:15378"/>
        <dbReference type="ChEBI" id="CHEBI:32966"/>
        <dbReference type="ChEBI" id="CHEBI:33019"/>
        <dbReference type="ChEBI" id="CHEBI:43474"/>
        <dbReference type="ChEBI" id="CHEBI:57634"/>
        <dbReference type="EC" id="2.7.1.90"/>
    </reaction>
</comment>
<dbReference type="PRINTS" id="PR00476">
    <property type="entry name" value="PHFRCTKINASE"/>
</dbReference>
<dbReference type="PIRSF" id="PIRSF036483">
    <property type="entry name" value="PFK_XF0274"/>
    <property type="match status" value="1"/>
</dbReference>
<dbReference type="RefSeq" id="WP_145030824.1">
    <property type="nucleotide sequence ID" value="NZ_CP036271.1"/>
</dbReference>
<accession>A0A517SFX1</accession>